<dbReference type="PANTHER" id="PTHR11760:SF19">
    <property type="entry name" value="SMALL RIBOSOMAL SUBUNIT PROTEIN US3C"/>
    <property type="match status" value="1"/>
</dbReference>
<keyword evidence="3 8" id="KW-0694">RNA-binding</keyword>
<dbReference type="InterPro" id="IPR001351">
    <property type="entry name" value="Ribosomal_uS3_C"/>
</dbReference>
<dbReference type="GO" id="GO:0019843">
    <property type="term" value="F:rRNA binding"/>
    <property type="evidence" value="ECO:0007669"/>
    <property type="project" value="UniProtKB-UniRule"/>
</dbReference>
<evidence type="ECO:0000256" key="3">
    <source>
        <dbReference type="ARBA" id="ARBA00022884"/>
    </source>
</evidence>
<comment type="similarity">
    <text evidence="1 8 9">Belongs to the universal ribosomal protein uS3 family.</text>
</comment>
<dbReference type="PROSITE" id="PS00548">
    <property type="entry name" value="RIBOSOMAL_S3"/>
    <property type="match status" value="1"/>
</dbReference>
<dbReference type="EMBL" id="LCJD01000001">
    <property type="protein sequence ID" value="KKT70148.1"/>
    <property type="molecule type" value="Genomic_DNA"/>
</dbReference>
<evidence type="ECO:0000256" key="1">
    <source>
        <dbReference type="ARBA" id="ARBA00010761"/>
    </source>
</evidence>
<dbReference type="AlphaFoldDB" id="A0A0G1JFQ1"/>
<dbReference type="GO" id="GO:0022627">
    <property type="term" value="C:cytosolic small ribosomal subunit"/>
    <property type="evidence" value="ECO:0007669"/>
    <property type="project" value="TreeGrafter"/>
</dbReference>
<proteinExistence type="inferred from homology"/>
<dbReference type="Proteomes" id="UP000034783">
    <property type="component" value="Unassembled WGS sequence"/>
</dbReference>
<keyword evidence="4 8" id="KW-0689">Ribosomal protein</keyword>
<evidence type="ECO:0000256" key="2">
    <source>
        <dbReference type="ARBA" id="ARBA00022730"/>
    </source>
</evidence>
<organism evidence="11 12">
    <name type="scientific">candidate division WWE3 bacterium GW2011_GWB1_44_4</name>
    <dbReference type="NCBI Taxonomy" id="1619116"/>
    <lineage>
        <taxon>Bacteria</taxon>
        <taxon>Katanobacteria</taxon>
    </lineage>
</organism>
<dbReference type="SUPFAM" id="SSF54814">
    <property type="entry name" value="Prokaryotic type KH domain (KH-domain type II)"/>
    <property type="match status" value="1"/>
</dbReference>
<dbReference type="Pfam" id="PF07650">
    <property type="entry name" value="KH_2"/>
    <property type="match status" value="1"/>
</dbReference>
<dbReference type="InterPro" id="IPR015946">
    <property type="entry name" value="KH_dom-like_a/b"/>
</dbReference>
<protein>
    <recommendedName>
        <fullName evidence="7 8">Small ribosomal subunit protein uS3</fullName>
    </recommendedName>
</protein>
<dbReference type="PANTHER" id="PTHR11760">
    <property type="entry name" value="30S/40S RIBOSOMAL PROTEIN S3"/>
    <property type="match status" value="1"/>
</dbReference>
<dbReference type="InterPro" id="IPR036419">
    <property type="entry name" value="Ribosomal_S3_C_sf"/>
</dbReference>
<evidence type="ECO:0000256" key="5">
    <source>
        <dbReference type="ARBA" id="ARBA00023274"/>
    </source>
</evidence>
<gene>
    <name evidence="8" type="primary">rpsC</name>
    <name evidence="11" type="ORF">UW65_C0001G0010</name>
</gene>
<dbReference type="InterPro" id="IPR018280">
    <property type="entry name" value="Ribosomal_uS3_CS"/>
</dbReference>
<dbReference type="InterPro" id="IPR005704">
    <property type="entry name" value="Ribosomal_uS3_bac-typ"/>
</dbReference>
<dbReference type="InterPro" id="IPR057258">
    <property type="entry name" value="Ribosomal_uS3"/>
</dbReference>
<dbReference type="CDD" id="cd02412">
    <property type="entry name" value="KH-II_30S_S3"/>
    <property type="match status" value="1"/>
</dbReference>
<keyword evidence="5 8" id="KW-0687">Ribonucleoprotein</keyword>
<dbReference type="NCBIfam" id="TIGR01009">
    <property type="entry name" value="rpsC_bact"/>
    <property type="match status" value="1"/>
</dbReference>
<dbReference type="InterPro" id="IPR004044">
    <property type="entry name" value="KH_dom_type_2"/>
</dbReference>
<keyword evidence="2 8" id="KW-0699">rRNA-binding</keyword>
<dbReference type="GO" id="GO:0003729">
    <property type="term" value="F:mRNA binding"/>
    <property type="evidence" value="ECO:0007669"/>
    <property type="project" value="UniProtKB-UniRule"/>
</dbReference>
<dbReference type="Gene3D" id="3.30.300.20">
    <property type="match status" value="1"/>
</dbReference>
<dbReference type="SMART" id="SM00322">
    <property type="entry name" value="KH"/>
    <property type="match status" value="1"/>
</dbReference>
<dbReference type="SUPFAM" id="SSF54821">
    <property type="entry name" value="Ribosomal protein S3 C-terminal domain"/>
    <property type="match status" value="1"/>
</dbReference>
<accession>A0A0G1JFQ1</accession>
<dbReference type="InterPro" id="IPR009019">
    <property type="entry name" value="KH_sf_prok-type"/>
</dbReference>
<dbReference type="Pfam" id="PF00189">
    <property type="entry name" value="Ribosomal_S3_C"/>
    <property type="match status" value="1"/>
</dbReference>
<evidence type="ECO:0000256" key="4">
    <source>
        <dbReference type="ARBA" id="ARBA00022980"/>
    </source>
</evidence>
<name>A0A0G1JFQ1_UNCKA</name>
<dbReference type="GO" id="GO:0006412">
    <property type="term" value="P:translation"/>
    <property type="evidence" value="ECO:0007669"/>
    <property type="project" value="UniProtKB-UniRule"/>
</dbReference>
<evidence type="ECO:0000256" key="9">
    <source>
        <dbReference type="RuleBase" id="RU003624"/>
    </source>
</evidence>
<evidence type="ECO:0000256" key="6">
    <source>
        <dbReference type="ARBA" id="ARBA00024998"/>
    </source>
</evidence>
<comment type="subunit">
    <text evidence="8">Part of the 30S ribosomal subunit. Forms a tight complex with proteins S10 and S14.</text>
</comment>
<dbReference type="FunFam" id="3.30.300.20:FF:000001">
    <property type="entry name" value="30S ribosomal protein S3"/>
    <property type="match status" value="1"/>
</dbReference>
<evidence type="ECO:0000256" key="7">
    <source>
        <dbReference type="ARBA" id="ARBA00035257"/>
    </source>
</evidence>
<evidence type="ECO:0000313" key="12">
    <source>
        <dbReference type="Proteomes" id="UP000034783"/>
    </source>
</evidence>
<evidence type="ECO:0000256" key="8">
    <source>
        <dbReference type="HAMAP-Rule" id="MF_01309"/>
    </source>
</evidence>
<reference evidence="11 12" key="1">
    <citation type="journal article" date="2015" name="Nature">
        <title>rRNA introns, odd ribosomes, and small enigmatic genomes across a large radiation of phyla.</title>
        <authorList>
            <person name="Brown C.T."/>
            <person name="Hug L.A."/>
            <person name="Thomas B.C."/>
            <person name="Sharon I."/>
            <person name="Castelle C.J."/>
            <person name="Singh A."/>
            <person name="Wilkins M.J."/>
            <person name="Williams K.H."/>
            <person name="Banfield J.F."/>
        </authorList>
    </citation>
    <scope>NUCLEOTIDE SEQUENCE [LARGE SCALE GENOMIC DNA]</scope>
</reference>
<dbReference type="HAMAP" id="MF_01309_B">
    <property type="entry name" value="Ribosomal_uS3_B"/>
    <property type="match status" value="1"/>
</dbReference>
<dbReference type="PATRIC" id="fig|1619116.3.peg.9"/>
<evidence type="ECO:0000259" key="10">
    <source>
        <dbReference type="PROSITE" id="PS50823"/>
    </source>
</evidence>
<dbReference type="GO" id="GO:0003735">
    <property type="term" value="F:structural constituent of ribosome"/>
    <property type="evidence" value="ECO:0007669"/>
    <property type="project" value="InterPro"/>
</dbReference>
<comment type="function">
    <text evidence="6 8">Binds the lower part of the 30S subunit head. Binds mRNA in the 70S ribosome, positioning it for translation.</text>
</comment>
<dbReference type="Gene3D" id="3.30.1140.32">
    <property type="entry name" value="Ribosomal protein S3, C-terminal domain"/>
    <property type="match status" value="1"/>
</dbReference>
<dbReference type="InterPro" id="IPR004087">
    <property type="entry name" value="KH_dom"/>
</dbReference>
<dbReference type="PROSITE" id="PS50823">
    <property type="entry name" value="KH_TYPE_2"/>
    <property type="match status" value="1"/>
</dbReference>
<feature type="domain" description="KH type-2" evidence="10">
    <location>
        <begin position="39"/>
        <end position="107"/>
    </location>
</feature>
<sequence length="210" mass="23243">MGHKINPNGFRIGISKDWSSRWYLDKKSVAPAILADRKIRKFLTGKFEQAGLRSIEIERSLNEVAIFVKVSRPGVVIGRGGAGAEEVKEQLKKIVQGKLSLTVEEVKNAETDAQLVADYISRQLKRRMPYRRIMVSAINSAMERGVKGIKIKLAGLLGGGNSISRTETLAQGSIPAQTLRADIDFSKVDCQMLFGTIGIKVWIYKGLKEI</sequence>
<evidence type="ECO:0000313" key="11">
    <source>
        <dbReference type="EMBL" id="KKT70148.1"/>
    </source>
</evidence>
<comment type="caution">
    <text evidence="11">The sequence shown here is derived from an EMBL/GenBank/DDBJ whole genome shotgun (WGS) entry which is preliminary data.</text>
</comment>